<evidence type="ECO:0000256" key="12">
    <source>
        <dbReference type="ARBA" id="ARBA00037847"/>
    </source>
</evidence>
<keyword evidence="8 13" id="KW-0472">Membrane</keyword>
<evidence type="ECO:0000256" key="11">
    <source>
        <dbReference type="ARBA" id="ARBA00025614"/>
    </source>
</evidence>
<dbReference type="HAMAP" id="MF_01398">
    <property type="entry name" value="ATP_synth_b_bprime"/>
    <property type="match status" value="1"/>
</dbReference>
<evidence type="ECO:0000256" key="8">
    <source>
        <dbReference type="ARBA" id="ARBA00023136"/>
    </source>
</evidence>
<proteinExistence type="inferred from homology"/>
<dbReference type="Pfam" id="PF00430">
    <property type="entry name" value="ATP-synt_B"/>
    <property type="match status" value="1"/>
</dbReference>
<evidence type="ECO:0000256" key="13">
    <source>
        <dbReference type="HAMAP-Rule" id="MF_01398"/>
    </source>
</evidence>
<evidence type="ECO:0000256" key="10">
    <source>
        <dbReference type="ARBA" id="ARBA00025198"/>
    </source>
</evidence>
<evidence type="ECO:0000256" key="5">
    <source>
        <dbReference type="ARBA" id="ARBA00022781"/>
    </source>
</evidence>
<comment type="similarity">
    <text evidence="1 13 14">Belongs to the ATPase B chain family.</text>
</comment>
<evidence type="ECO:0000313" key="15">
    <source>
        <dbReference type="EMBL" id="NHO31456.1"/>
    </source>
</evidence>
<keyword evidence="16" id="KW-1185">Reference proteome</keyword>
<comment type="function">
    <text evidence="11">Component of the F(0) channel, it forms part of the peripheral stalk, linking F(1) to F(0). The b'-subunit is a diverged and duplicated form of b found in plants and photosynthetic bacteria.</text>
</comment>
<evidence type="ECO:0000256" key="7">
    <source>
        <dbReference type="ARBA" id="ARBA00023065"/>
    </source>
</evidence>
<feature type="transmembrane region" description="Helical" evidence="13">
    <location>
        <begin position="6"/>
        <end position="27"/>
    </location>
</feature>
<keyword evidence="9 13" id="KW-0066">ATP synthesis</keyword>
<evidence type="ECO:0000256" key="14">
    <source>
        <dbReference type="RuleBase" id="RU003848"/>
    </source>
</evidence>
<evidence type="ECO:0000256" key="9">
    <source>
        <dbReference type="ARBA" id="ARBA00023310"/>
    </source>
</evidence>
<keyword evidence="13" id="KW-1003">Cell membrane</keyword>
<reference evidence="15 16" key="1">
    <citation type="journal article" date="2020" name="Int. J. Syst. Evol. Microbiol.">
        <title>Novel acetic acid bacteria from cider fermentations: Acetobacter conturbans sp. nov. and Acetobacter fallax sp. nov.</title>
        <authorList>
            <person name="Sombolestani A.S."/>
            <person name="Cleenwerck I."/>
            <person name="Cnockaert M."/>
            <person name="Borremans W."/>
            <person name="Wieme A.D."/>
            <person name="De Vuyst L."/>
            <person name="Vandamme P."/>
        </authorList>
    </citation>
    <scope>NUCLEOTIDE SEQUENCE [LARGE SCALE GENOMIC DNA]</scope>
    <source>
        <strain evidence="15 16">LMG 1637</strain>
    </source>
</reference>
<keyword evidence="3 13" id="KW-0138">CF(0)</keyword>
<evidence type="ECO:0000256" key="3">
    <source>
        <dbReference type="ARBA" id="ARBA00022547"/>
    </source>
</evidence>
<dbReference type="CDD" id="cd06503">
    <property type="entry name" value="ATP-synt_Fo_b"/>
    <property type="match status" value="1"/>
</dbReference>
<accession>A0ABX0K564</accession>
<comment type="subcellular location">
    <subcellularLocation>
        <location evidence="13">Cell membrane</location>
        <topology evidence="13">Single-pass membrane protein</topology>
    </subcellularLocation>
    <subcellularLocation>
        <location evidence="12">Endomembrane system</location>
        <topology evidence="12">Single-pass membrane protein</topology>
    </subcellularLocation>
</comment>
<keyword evidence="2 13" id="KW-0813">Transport</keyword>
<comment type="function">
    <text evidence="10 13">F(1)F(0) ATP synthase produces ATP from ADP in the presence of a proton or sodium gradient. F-type ATPases consist of two structural domains, F(1) containing the extramembraneous catalytic core and F(0) containing the membrane proton channel, linked together by a central stalk and a peripheral stalk. During catalysis, ATP synthesis in the catalytic domain of F(1) is coupled via a rotary mechanism of the central stalk subunits to proton translocation.</text>
</comment>
<keyword evidence="6 13" id="KW-1133">Transmembrane helix</keyword>
<dbReference type="Proteomes" id="UP000615326">
    <property type="component" value="Unassembled WGS sequence"/>
</dbReference>
<keyword evidence="7 13" id="KW-0406">Ion transport</keyword>
<dbReference type="PANTHER" id="PTHR33445:SF2">
    <property type="entry name" value="ATP SYNTHASE SUBUNIT B', CHLOROPLASTIC"/>
    <property type="match status" value="1"/>
</dbReference>
<dbReference type="InterPro" id="IPR002146">
    <property type="entry name" value="ATP_synth_b/b'su_bac/chlpt"/>
</dbReference>
<comment type="caution">
    <text evidence="15">The sequence shown here is derived from an EMBL/GenBank/DDBJ whole genome shotgun (WGS) entry which is preliminary data.</text>
</comment>
<evidence type="ECO:0000256" key="2">
    <source>
        <dbReference type="ARBA" id="ARBA00022448"/>
    </source>
</evidence>
<keyword evidence="5 13" id="KW-0375">Hydrogen ion transport</keyword>
<evidence type="ECO:0000256" key="1">
    <source>
        <dbReference type="ARBA" id="ARBA00005513"/>
    </source>
</evidence>
<dbReference type="InterPro" id="IPR050059">
    <property type="entry name" value="ATP_synthase_B_chain"/>
</dbReference>
<organism evidence="15 16">
    <name type="scientific">Acetobacter fallax</name>
    <dbReference type="NCBI Taxonomy" id="1737473"/>
    <lineage>
        <taxon>Bacteria</taxon>
        <taxon>Pseudomonadati</taxon>
        <taxon>Pseudomonadota</taxon>
        <taxon>Alphaproteobacteria</taxon>
        <taxon>Acetobacterales</taxon>
        <taxon>Acetobacteraceae</taxon>
        <taxon>Acetobacter</taxon>
    </lineage>
</organism>
<dbReference type="PANTHER" id="PTHR33445">
    <property type="entry name" value="ATP SYNTHASE SUBUNIT B', CHLOROPLASTIC"/>
    <property type="match status" value="1"/>
</dbReference>
<comment type="subunit">
    <text evidence="13">F-type ATPases have 2 components, F(1) - the catalytic core - and F(0) - the membrane proton channel. F(1) has five subunits: alpha(3), beta(3), gamma(1), delta(1), epsilon(1). F(0) has three main subunits: a(1), b(2) and c(10-14). The alpha and beta chains form an alternating ring which encloses part of the gamma chain. F(1) is attached to F(0) by a central stalk formed by the gamma and epsilon chains, while a peripheral stalk is formed by the delta and b chains.</text>
</comment>
<gene>
    <name evidence="13" type="primary">atpF</name>
    <name evidence="15" type="ORF">GOB84_02575</name>
</gene>
<evidence type="ECO:0000256" key="6">
    <source>
        <dbReference type="ARBA" id="ARBA00022989"/>
    </source>
</evidence>
<protein>
    <recommendedName>
        <fullName evidence="13">ATP synthase subunit b</fullName>
    </recommendedName>
    <alternativeName>
        <fullName evidence="13">ATP synthase F(0) sector subunit b</fullName>
    </alternativeName>
    <alternativeName>
        <fullName evidence="13">ATPase subunit I</fullName>
    </alternativeName>
    <alternativeName>
        <fullName evidence="13">F-type ATPase subunit b</fullName>
        <shortName evidence="13">F-ATPase subunit b</shortName>
    </alternativeName>
</protein>
<name>A0ABX0K564_9PROT</name>
<evidence type="ECO:0000313" key="16">
    <source>
        <dbReference type="Proteomes" id="UP000615326"/>
    </source>
</evidence>
<dbReference type="RefSeq" id="WP_173576054.1">
    <property type="nucleotide sequence ID" value="NZ_WOSW01000002.1"/>
</dbReference>
<evidence type="ECO:0000256" key="4">
    <source>
        <dbReference type="ARBA" id="ARBA00022692"/>
    </source>
</evidence>
<sequence length="244" mass="26178">MQIDWWTIGLQAINVSILIWLLARFFWKPLAAIIAERQKNVDTRLDALTGQEKQVAAERASLTEARNTIAEEKARVLAEAAQQAQADRAAILARAQQDAAALGDASRQAIAREEAESRAVWRQQAAVLAVDIAGRLLTVTGAPAAARGVLFSGLLKAVAALPERERHTLGAGFSIATAAPLSDAERESCETALVTALGAHPAVTWITDPALIEGFAIRTPHLTVGSNWQADLDRIRDTLSHADV</sequence>
<dbReference type="EMBL" id="WOSW01000002">
    <property type="protein sequence ID" value="NHO31456.1"/>
    <property type="molecule type" value="Genomic_DNA"/>
</dbReference>
<keyword evidence="4 13" id="KW-0812">Transmembrane</keyword>